<keyword evidence="2" id="KW-0732">Signal</keyword>
<dbReference type="EMBL" id="CAKASE010000048">
    <property type="protein sequence ID" value="CAG9562693.1"/>
    <property type="molecule type" value="Genomic_DNA"/>
</dbReference>
<name>A0A8J2QPE4_9NEOP</name>
<reference evidence="3" key="1">
    <citation type="submission" date="2021-09" db="EMBL/GenBank/DDBJ databases">
        <authorList>
            <person name="Martin H S."/>
        </authorList>
    </citation>
    <scope>NUCLEOTIDE SEQUENCE</scope>
</reference>
<gene>
    <name evidence="3" type="ORF">DCHRY22_LOCUS3984</name>
</gene>
<organism evidence="3 4">
    <name type="scientific">Danaus chrysippus</name>
    <name type="common">African queen</name>
    <dbReference type="NCBI Taxonomy" id="151541"/>
    <lineage>
        <taxon>Eukaryota</taxon>
        <taxon>Metazoa</taxon>
        <taxon>Ecdysozoa</taxon>
        <taxon>Arthropoda</taxon>
        <taxon>Hexapoda</taxon>
        <taxon>Insecta</taxon>
        <taxon>Pterygota</taxon>
        <taxon>Neoptera</taxon>
        <taxon>Endopterygota</taxon>
        <taxon>Lepidoptera</taxon>
        <taxon>Glossata</taxon>
        <taxon>Ditrysia</taxon>
        <taxon>Papilionoidea</taxon>
        <taxon>Nymphalidae</taxon>
        <taxon>Danainae</taxon>
        <taxon>Danaini</taxon>
        <taxon>Danaina</taxon>
        <taxon>Danaus</taxon>
        <taxon>Anosia</taxon>
    </lineage>
</organism>
<evidence type="ECO:0000313" key="3">
    <source>
        <dbReference type="EMBL" id="CAG9562693.1"/>
    </source>
</evidence>
<evidence type="ECO:0000256" key="2">
    <source>
        <dbReference type="SAM" id="SignalP"/>
    </source>
</evidence>
<evidence type="ECO:0000256" key="1">
    <source>
        <dbReference type="SAM" id="MobiDB-lite"/>
    </source>
</evidence>
<keyword evidence="4" id="KW-1185">Reference proteome</keyword>
<comment type="caution">
    <text evidence="3">The sequence shown here is derived from an EMBL/GenBank/DDBJ whole genome shotgun (WGS) entry which is preliminary data.</text>
</comment>
<accession>A0A8J2QPE4</accession>
<proteinExistence type="predicted"/>
<evidence type="ECO:0000313" key="4">
    <source>
        <dbReference type="Proteomes" id="UP000789524"/>
    </source>
</evidence>
<dbReference type="AlphaFoldDB" id="A0A8J2QPE4"/>
<feature type="chain" id="PRO_5035286846" evidence="2">
    <location>
        <begin position="20"/>
        <end position="83"/>
    </location>
</feature>
<feature type="signal peptide" evidence="2">
    <location>
        <begin position="1"/>
        <end position="19"/>
    </location>
</feature>
<feature type="region of interest" description="Disordered" evidence="1">
    <location>
        <begin position="62"/>
        <end position="83"/>
    </location>
</feature>
<dbReference type="Proteomes" id="UP000789524">
    <property type="component" value="Unassembled WGS sequence"/>
</dbReference>
<protein>
    <submittedName>
        <fullName evidence="3">(African queen) hypothetical protein</fullName>
    </submittedName>
</protein>
<sequence>MKVMVVMLFICMVLHMSHGDTIHGVNVPASTTPKSWTKKLGEKASKVLYGLSVIGQVQGIVQRGRRGHTHKGTNSSQKKQHSI</sequence>